<name>A0ACC7SC61_DOLFA</name>
<evidence type="ECO:0000313" key="2">
    <source>
        <dbReference type="Proteomes" id="UP001517388"/>
    </source>
</evidence>
<keyword evidence="2" id="KW-1185">Reference proteome</keyword>
<protein>
    <submittedName>
        <fullName evidence="1">Uncharacterized protein</fullName>
    </submittedName>
</protein>
<dbReference type="Proteomes" id="UP001517388">
    <property type="component" value="Unassembled WGS sequence"/>
</dbReference>
<reference evidence="2" key="1">
    <citation type="journal article" date="2020" name="Toxins">
        <title>Phylogenomic Analysis of Secondary Metabolism in the Toxic Cyanobacterial Genera Anabaena, Dolichospermum and Aphanizomenon.</title>
        <authorList>
            <person name="Oesterholm J."/>
            <person name="Popin R.V."/>
            <person name="Fewer D.P."/>
            <person name="Sivonen K."/>
        </authorList>
    </citation>
    <scope>NUCLEOTIDE SEQUENCE [LARGE SCALE GENOMIC DNA]</scope>
    <source>
        <strain evidence="2">UHCC 0037</strain>
    </source>
</reference>
<evidence type="ECO:0000313" key="1">
    <source>
        <dbReference type="EMBL" id="MTJ46108.1"/>
    </source>
</evidence>
<sequence length="1003" mass="115190">MNKITINPDLANVDYTDLLAKILLVLQKPNQEIFKLSDDNKRLRINIDQVATQVANLQVENPLGASANSVRSATVNISPGSEVKFRTQIHAIKDCVEKILESSLGNSKSIEEFVSNLITDLQTFKGTTAKLDFTYPFLPYDNLQKQRLTFNKKNHENRELLKVHKLTISVQKTRDFDAELRKGLENYIRVKFAGANAEEKQDLEYILEDLEKDKNSDLFRLRDVFNKETLGKLKKQAQINYLEFLLENIKTKTSNLNATGAIPGAIYLEDLIRRLRLIETYINDSNKADGDYLVNYAGAEVNYKDAFSNGEAFNMLPIIPIVEGFLGETKDENQGAIQFVFGLKLKFDGKVHTDGGKSVFDYRLNILNPDSQEHKDALTDPLQRESFAKKVLRIAFLYYFLFASCQDPKKKDYNLNDELKYDPITEFEQGVISILKGSDDIAKQDLFQKILGDFTEFNVHFKINRLKSVLQSLLKRKTSFPAREYPVHISVKNGILEEDTQNIFNNNTFFKPVVRRNPKEVLKYISLGKPNTETNSLCTLPAKVTINDIHFFATDDQETFNMEYDLTAIRALPVVFAPLNDQRCLRIYSQHFKNRQLLLFPYRLEDKKLEPHQAFVYKFTYGLLAYICLKVLLDKQKRLFIPILRLHLNAKDDDAPIEKFIVSLSAVLSHLFNETHRANEQGIDIRDLGYKIPNTMSSLYSVLPKKFTFNSSSKSPKLDKLAIIIVSSRESDRGWNGSAKISNLMGEIICVNMKNGKIKFQLPTTFSDNCNNQEMFTNPSVIIDKVTELYQLGYKHIVYIAKAPYTSTLHLTQTEDDDGLFFMSRDVIRGLKSEYHDIKIYPMFFDKYYAVRLENIAASSLYIQDTVELTKLLEDPSKKSVVFFNLFNGMKVGKEEERYYRGVISYATLLNSYKGILDDEDIHKGLIFDGSLKDDILQYLTLFHFSRYQKADKQIHIKLDPYDNLIGDKSVGKLSLLNHFKGKGEFNSLAFLTLVRKVLNAKQ</sequence>
<accession>A0ACC7SC61</accession>
<organism evidence="1 2">
    <name type="scientific">Dolichospermum flos-aquae UHCC 0037</name>
    <dbReference type="NCBI Taxonomy" id="2590026"/>
    <lineage>
        <taxon>Bacteria</taxon>
        <taxon>Bacillati</taxon>
        <taxon>Cyanobacteriota</taxon>
        <taxon>Cyanophyceae</taxon>
        <taxon>Nostocales</taxon>
        <taxon>Aphanizomenonaceae</taxon>
        <taxon>Dolichospermum</taxon>
    </lineage>
</organism>
<dbReference type="EMBL" id="VILF01000007">
    <property type="protein sequence ID" value="MTJ46108.1"/>
    <property type="molecule type" value="Genomic_DNA"/>
</dbReference>
<gene>
    <name evidence="1" type="ORF">FJR39_24590</name>
</gene>
<proteinExistence type="predicted"/>
<comment type="caution">
    <text evidence="1">The sequence shown here is derived from an EMBL/GenBank/DDBJ whole genome shotgun (WGS) entry which is preliminary data.</text>
</comment>